<sequence length="52" mass="6864">MFVSFTEIQDYIREDQYTYSERQFRSRKYKKNERRYQRRQKQQQRERNYDSV</sequence>
<accession>A0A0E3F3U8</accession>
<feature type="region of interest" description="Disordered" evidence="1">
    <location>
        <begin position="22"/>
        <end position="52"/>
    </location>
</feature>
<dbReference type="EMBL" id="KJ019052">
    <property type="protein sequence ID" value="AIX19975.1"/>
    <property type="molecule type" value="Genomic_DNA"/>
</dbReference>
<keyword evidence="3" id="KW-1185">Reference proteome</keyword>
<dbReference type="Proteomes" id="UP000185323">
    <property type="component" value="Segment"/>
</dbReference>
<reference evidence="2 3" key="1">
    <citation type="submission" date="2013-12" db="EMBL/GenBank/DDBJ databases">
        <title>Ecological redundancy of diverse viral populations within a natural community.</title>
        <authorList>
            <person name="Gregory A.C."/>
            <person name="LaButti K."/>
            <person name="Copeland A."/>
            <person name="Woyke T."/>
            <person name="Sullivan M.B."/>
        </authorList>
    </citation>
    <scope>NUCLEOTIDE SEQUENCE [LARGE SCALE GENOMIC DNA]</scope>
    <source>
        <strain evidence="2">Syn7803C7</strain>
    </source>
</reference>
<feature type="compositionally biased region" description="Basic residues" evidence="1">
    <location>
        <begin position="25"/>
        <end position="42"/>
    </location>
</feature>
<protein>
    <submittedName>
        <fullName evidence="2">Uncharacterized protein</fullName>
    </submittedName>
</protein>
<name>A0A0E3F3U8_9CAUD</name>
<gene>
    <name evidence="2" type="ORF">Syn7803C7_84</name>
</gene>
<evidence type="ECO:0000256" key="1">
    <source>
        <dbReference type="SAM" id="MobiDB-lite"/>
    </source>
</evidence>
<organism evidence="2 3">
    <name type="scientific">Synechococcus phage ACG-2014f_Syn7803C7</name>
    <dbReference type="NCBI Taxonomy" id="2790345"/>
    <lineage>
        <taxon>Viruses</taxon>
        <taxon>Duplodnaviria</taxon>
        <taxon>Heunggongvirae</taxon>
        <taxon>Uroviricota</taxon>
        <taxon>Caudoviricetes</taxon>
        <taxon>Pantevenvirales</taxon>
        <taxon>Kyanoviridae</taxon>
        <taxon>Atlauavirus</taxon>
        <taxon>Atlauavirus acg2014f</taxon>
    </lineage>
</organism>
<evidence type="ECO:0000313" key="2">
    <source>
        <dbReference type="EMBL" id="AIX19975.1"/>
    </source>
</evidence>
<evidence type="ECO:0000313" key="3">
    <source>
        <dbReference type="Proteomes" id="UP000185323"/>
    </source>
</evidence>
<proteinExistence type="predicted"/>
<feature type="compositionally biased region" description="Basic and acidic residues" evidence="1">
    <location>
        <begin position="43"/>
        <end position="52"/>
    </location>
</feature>
<dbReference type="KEGG" id="vg:24171937"/>